<evidence type="ECO:0008006" key="4">
    <source>
        <dbReference type="Google" id="ProtNLM"/>
    </source>
</evidence>
<name>A0ABS4DIA4_9GAMM</name>
<reference evidence="2 3" key="1">
    <citation type="submission" date="2021-04" db="EMBL/GenBank/DDBJ databases">
        <authorList>
            <person name="Huq M.A."/>
        </authorList>
    </citation>
    <scope>NUCLEOTIDE SEQUENCE [LARGE SCALE GENOMIC DNA]</scope>
    <source>
        <strain evidence="2 3">MAH-13</strain>
    </source>
</reference>
<sequence length="240" mass="24660">MNTPQDSNRPSARGQATGPGVGPDPGLGDGAEDMADKVRAEGQEQVQHYRNAAADKVDTLADSVKAAAAQMHDDDVAHLSQHVSDMAGSLGRMADGLREKSADEILHDVRRIARENPTLFIAGSIAIGFGLTRFARASAHNTADREPRSYPATSERAGTTRWTDADAAVPGTTARPATGNDTIDTAAPGGLTGAIPAVPGPSASTADAISARAGAAASDDIDGRQDGLSSTDTLRGRNQP</sequence>
<protein>
    <recommendedName>
        <fullName evidence="4">DUF3618 domain-containing protein</fullName>
    </recommendedName>
</protein>
<dbReference type="Proteomes" id="UP000823790">
    <property type="component" value="Unassembled WGS sequence"/>
</dbReference>
<feature type="region of interest" description="Disordered" evidence="1">
    <location>
        <begin position="139"/>
        <end position="240"/>
    </location>
</feature>
<gene>
    <name evidence="2" type="ORF">J7I44_00625</name>
</gene>
<feature type="compositionally biased region" description="Polar residues" evidence="1">
    <location>
        <begin position="1"/>
        <end position="10"/>
    </location>
</feature>
<evidence type="ECO:0000313" key="2">
    <source>
        <dbReference type="EMBL" id="MBP1472790.1"/>
    </source>
</evidence>
<organism evidence="2 3">
    <name type="scientific">Frateuria flava</name>
    <dbReference type="NCBI Taxonomy" id="2821489"/>
    <lineage>
        <taxon>Bacteria</taxon>
        <taxon>Pseudomonadati</taxon>
        <taxon>Pseudomonadota</taxon>
        <taxon>Gammaproteobacteria</taxon>
        <taxon>Lysobacterales</taxon>
        <taxon>Rhodanobacteraceae</taxon>
        <taxon>Frateuria</taxon>
    </lineage>
</organism>
<keyword evidence="3" id="KW-1185">Reference proteome</keyword>
<feature type="compositionally biased region" description="Low complexity" evidence="1">
    <location>
        <begin position="202"/>
        <end position="218"/>
    </location>
</feature>
<feature type="compositionally biased region" description="Gly residues" evidence="1">
    <location>
        <begin position="17"/>
        <end position="29"/>
    </location>
</feature>
<comment type="caution">
    <text evidence="2">The sequence shown here is derived from an EMBL/GenBank/DDBJ whole genome shotgun (WGS) entry which is preliminary data.</text>
</comment>
<proteinExistence type="predicted"/>
<dbReference type="EMBL" id="JAGJRS010000002">
    <property type="protein sequence ID" value="MBP1472790.1"/>
    <property type="molecule type" value="Genomic_DNA"/>
</dbReference>
<dbReference type="RefSeq" id="WP_209614527.1">
    <property type="nucleotide sequence ID" value="NZ_JAGJRS010000002.1"/>
</dbReference>
<feature type="region of interest" description="Disordered" evidence="1">
    <location>
        <begin position="1"/>
        <end position="45"/>
    </location>
</feature>
<feature type="compositionally biased region" description="Polar residues" evidence="1">
    <location>
        <begin position="227"/>
        <end position="240"/>
    </location>
</feature>
<evidence type="ECO:0000313" key="3">
    <source>
        <dbReference type="Proteomes" id="UP000823790"/>
    </source>
</evidence>
<evidence type="ECO:0000256" key="1">
    <source>
        <dbReference type="SAM" id="MobiDB-lite"/>
    </source>
</evidence>
<accession>A0ABS4DIA4</accession>